<dbReference type="OrthoDB" id="9793424at2"/>
<proteinExistence type="inferred from homology"/>
<organism evidence="3 4">
    <name type="scientific">Legionella fallonii LLAP-10</name>
    <dbReference type="NCBI Taxonomy" id="1212491"/>
    <lineage>
        <taxon>Bacteria</taxon>
        <taxon>Pseudomonadati</taxon>
        <taxon>Pseudomonadota</taxon>
        <taxon>Gammaproteobacteria</taxon>
        <taxon>Legionellales</taxon>
        <taxon>Legionellaceae</taxon>
        <taxon>Legionella</taxon>
    </lineage>
</organism>
<dbReference type="Proteomes" id="UP000032430">
    <property type="component" value="Chromosome I"/>
</dbReference>
<dbReference type="InterPro" id="IPR007454">
    <property type="entry name" value="UPF0250_YbeD-like"/>
</dbReference>
<dbReference type="HOGENOM" id="CLU_161438_1_2_6"/>
<dbReference type="Gene3D" id="3.30.70.260">
    <property type="match status" value="1"/>
</dbReference>
<dbReference type="HAMAP" id="MF_00659">
    <property type="entry name" value="UPF0250"/>
    <property type="match status" value="1"/>
</dbReference>
<dbReference type="AlphaFoldDB" id="A0A098G614"/>
<dbReference type="InterPro" id="IPR027471">
    <property type="entry name" value="YbeD-like_sf"/>
</dbReference>
<evidence type="ECO:0000313" key="4">
    <source>
        <dbReference type="Proteomes" id="UP000032430"/>
    </source>
</evidence>
<name>A0A098G614_9GAMM</name>
<comment type="similarity">
    <text evidence="1 2">Belongs to the UPF0250 family.</text>
</comment>
<evidence type="ECO:0000313" key="3">
    <source>
        <dbReference type="EMBL" id="CEG56945.1"/>
    </source>
</evidence>
<evidence type="ECO:0000256" key="2">
    <source>
        <dbReference type="HAMAP-Rule" id="MF_00659"/>
    </source>
</evidence>
<dbReference type="KEGG" id="lfa:LFA_1529"/>
<dbReference type="Pfam" id="PF04359">
    <property type="entry name" value="DUF493"/>
    <property type="match status" value="1"/>
</dbReference>
<dbReference type="STRING" id="1212491.LFA_1529"/>
<gene>
    <name evidence="3" type="ORF">LFA_1529</name>
</gene>
<dbReference type="GO" id="GO:0005829">
    <property type="term" value="C:cytosol"/>
    <property type="evidence" value="ECO:0007669"/>
    <property type="project" value="TreeGrafter"/>
</dbReference>
<sequence>MTRTTLIEFPCYFPVKIIGVNSQTFIYEIREITLKHFPTFKEADITHKLSQKSNFLAITTTVYAENQEILDAYYQALVKHPDIKMVL</sequence>
<reference evidence="4" key="1">
    <citation type="submission" date="2014-09" db="EMBL/GenBank/DDBJ databases">
        <authorList>
            <person name="Gomez-Valero L."/>
        </authorList>
    </citation>
    <scope>NUCLEOTIDE SEQUENCE [LARGE SCALE GENOMIC DNA]</scope>
    <source>
        <strain evidence="4">ATCC700992</strain>
    </source>
</reference>
<dbReference type="SUPFAM" id="SSF117991">
    <property type="entry name" value="YbeD/HP0495-like"/>
    <property type="match status" value="1"/>
</dbReference>
<dbReference type="RefSeq" id="WP_045095521.1">
    <property type="nucleotide sequence ID" value="NZ_LN614827.1"/>
</dbReference>
<keyword evidence="4" id="KW-1185">Reference proteome</keyword>
<protein>
    <recommendedName>
        <fullName evidence="2">UPF0250 protein LFA_1529</fullName>
    </recommendedName>
</protein>
<dbReference type="PANTHER" id="PTHR38036:SF1">
    <property type="entry name" value="UPF0250 PROTEIN YBED"/>
    <property type="match status" value="1"/>
</dbReference>
<accession>A0A098G614</accession>
<evidence type="ECO:0000256" key="1">
    <source>
        <dbReference type="ARBA" id="ARBA00008460"/>
    </source>
</evidence>
<dbReference type="PANTHER" id="PTHR38036">
    <property type="entry name" value="UPF0250 PROTEIN YBED"/>
    <property type="match status" value="1"/>
</dbReference>
<dbReference type="EMBL" id="LN614827">
    <property type="protein sequence ID" value="CEG56945.1"/>
    <property type="molecule type" value="Genomic_DNA"/>
</dbReference>